<comment type="similarity">
    <text evidence="1">Belongs to the short-chain dehydrogenases/reductases (SDR) family.</text>
</comment>
<name>A0A3P3D3A1_9RHOB</name>
<dbReference type="OrthoDB" id="9803333at2"/>
<dbReference type="Pfam" id="PF13561">
    <property type="entry name" value="adh_short_C2"/>
    <property type="match status" value="1"/>
</dbReference>
<dbReference type="InterPro" id="IPR036291">
    <property type="entry name" value="NAD(P)-bd_dom_sf"/>
</dbReference>
<comment type="caution">
    <text evidence="3">The sequence shown here is derived from an EMBL/GenBank/DDBJ whole genome shotgun (WGS) entry which is preliminary data.</text>
</comment>
<dbReference type="AlphaFoldDB" id="A0A3P3D3A1"/>
<dbReference type="FunFam" id="3.40.50.720:FF:000084">
    <property type="entry name" value="Short-chain dehydrogenase reductase"/>
    <property type="match status" value="1"/>
</dbReference>
<dbReference type="SMART" id="SM00822">
    <property type="entry name" value="PKS_KR"/>
    <property type="match status" value="1"/>
</dbReference>
<sequence length="246" mass="25797">MADALSRFDGKTAVITGGGGGIGAAIAARLHREGARVAVLDRDVSALPTGARWYLHEGDFLAEGAPEAFHAAVVRDFGPVDILINNLGQSGRERAAPFHRSQEEVWRFVMEISLFSAMRMSRLCAADLQARGGRIINMSSLAAFAGNPGLTDYAAAKMGLIGFTRSLAREMAPHGVTVNALAPGAIRTAAHAAMPPEIIADIIAKTPVGFVGEPEDVAAAAAFLASSEARYITGQTLLIDGGNWML</sequence>
<proteinExistence type="inferred from homology"/>
<gene>
    <name evidence="3" type="ORF">EG244_19110</name>
</gene>
<organism evidence="3 4">
    <name type="scientific">Falsigemmobacter faecalis</name>
    <dbReference type="NCBI Taxonomy" id="2488730"/>
    <lineage>
        <taxon>Bacteria</taxon>
        <taxon>Pseudomonadati</taxon>
        <taxon>Pseudomonadota</taxon>
        <taxon>Alphaproteobacteria</taxon>
        <taxon>Rhodobacterales</taxon>
        <taxon>Paracoccaceae</taxon>
        <taxon>Falsigemmobacter</taxon>
    </lineage>
</organism>
<dbReference type="GO" id="GO:0016616">
    <property type="term" value="F:oxidoreductase activity, acting on the CH-OH group of donors, NAD or NADP as acceptor"/>
    <property type="evidence" value="ECO:0007669"/>
    <property type="project" value="TreeGrafter"/>
</dbReference>
<dbReference type="InterPro" id="IPR002347">
    <property type="entry name" value="SDR_fam"/>
</dbReference>
<dbReference type="SUPFAM" id="SSF51735">
    <property type="entry name" value="NAD(P)-binding Rossmann-fold domains"/>
    <property type="match status" value="1"/>
</dbReference>
<feature type="domain" description="Ketoreductase" evidence="2">
    <location>
        <begin position="11"/>
        <end position="184"/>
    </location>
</feature>
<dbReference type="InterPro" id="IPR057326">
    <property type="entry name" value="KR_dom"/>
</dbReference>
<dbReference type="PROSITE" id="PS00061">
    <property type="entry name" value="ADH_SHORT"/>
    <property type="match status" value="1"/>
</dbReference>
<dbReference type="PANTHER" id="PTHR42760:SF40">
    <property type="entry name" value="3-OXOACYL-[ACYL-CARRIER-PROTEIN] REDUCTASE, CHLOROPLASTIC"/>
    <property type="match status" value="1"/>
</dbReference>
<dbReference type="EMBL" id="RRAZ01000052">
    <property type="protein sequence ID" value="RRH68875.1"/>
    <property type="molecule type" value="Genomic_DNA"/>
</dbReference>
<reference evidence="3 4" key="1">
    <citation type="submission" date="2018-11" db="EMBL/GenBank/DDBJ databases">
        <title>Gemmobacter sp. nov., YIM 102744-1 draft genome.</title>
        <authorList>
            <person name="Li G."/>
            <person name="Jiang Y."/>
        </authorList>
    </citation>
    <scope>NUCLEOTIDE SEQUENCE [LARGE SCALE GENOMIC DNA]</scope>
    <source>
        <strain evidence="3 4">YIM 102744-1</strain>
    </source>
</reference>
<dbReference type="PANTHER" id="PTHR42760">
    <property type="entry name" value="SHORT-CHAIN DEHYDROGENASES/REDUCTASES FAMILY MEMBER"/>
    <property type="match status" value="1"/>
</dbReference>
<evidence type="ECO:0000313" key="3">
    <source>
        <dbReference type="EMBL" id="RRH68875.1"/>
    </source>
</evidence>
<dbReference type="Gene3D" id="3.40.50.720">
    <property type="entry name" value="NAD(P)-binding Rossmann-like Domain"/>
    <property type="match status" value="1"/>
</dbReference>
<dbReference type="InterPro" id="IPR020904">
    <property type="entry name" value="Sc_DH/Rdtase_CS"/>
</dbReference>
<evidence type="ECO:0000256" key="1">
    <source>
        <dbReference type="ARBA" id="ARBA00006484"/>
    </source>
</evidence>
<dbReference type="PRINTS" id="PR00081">
    <property type="entry name" value="GDHRDH"/>
</dbReference>
<accession>A0A3P3D3A1</accession>
<evidence type="ECO:0000313" key="4">
    <source>
        <dbReference type="Proteomes" id="UP000282125"/>
    </source>
</evidence>
<protein>
    <submittedName>
        <fullName evidence="3">SDR family oxidoreductase</fullName>
    </submittedName>
</protein>
<dbReference type="Proteomes" id="UP000282125">
    <property type="component" value="Unassembled WGS sequence"/>
</dbReference>
<keyword evidence="4" id="KW-1185">Reference proteome</keyword>
<dbReference type="PRINTS" id="PR00080">
    <property type="entry name" value="SDRFAMILY"/>
</dbReference>
<dbReference type="RefSeq" id="WP_124966754.1">
    <property type="nucleotide sequence ID" value="NZ_RRAZ01000052.1"/>
</dbReference>
<evidence type="ECO:0000259" key="2">
    <source>
        <dbReference type="SMART" id="SM00822"/>
    </source>
</evidence>
<dbReference type="GO" id="GO:0030497">
    <property type="term" value="P:fatty acid elongation"/>
    <property type="evidence" value="ECO:0007669"/>
    <property type="project" value="TreeGrafter"/>
</dbReference>